<feature type="transmembrane region" description="Helical" evidence="4">
    <location>
        <begin position="50"/>
        <end position="72"/>
    </location>
</feature>
<comment type="caution">
    <text evidence="6">The sequence shown here is derived from an EMBL/GenBank/DDBJ whole genome shotgun (WGS) entry which is preliminary data.</text>
</comment>
<feature type="transmembrane region" description="Helical" evidence="4">
    <location>
        <begin position="380"/>
        <end position="401"/>
    </location>
</feature>
<evidence type="ECO:0000313" key="6">
    <source>
        <dbReference type="EMBL" id="TET43324.1"/>
    </source>
</evidence>
<evidence type="ECO:0000313" key="7">
    <source>
        <dbReference type="Proteomes" id="UP000320679"/>
    </source>
</evidence>
<evidence type="ECO:0000256" key="4">
    <source>
        <dbReference type="SAM" id="Phobius"/>
    </source>
</evidence>
<dbReference type="CDD" id="cd17370">
    <property type="entry name" value="MFS_MJ1317_like"/>
    <property type="match status" value="1"/>
</dbReference>
<sequence>MKELSQNEGRGAAERKKKREGRIKKNVVLLGGTSLLTDLSSEMIHPLLPMFISALGGGGLVVGLIGGLGDGIANILKIFAGFWADRRGKRKPFIFSGYLLSSICKLLLAFSTIWQHILVLRPMERSGKGLRTAPRDAIIAESSLKWRGRSFGLHRAMDTMGAIGGSSLAFLLFYLAGWRFKSIFLLAGFVGFSALIPLFWVKEKKGAPKDLSLRISLQGISPPLRWFIFAATLFSLGNFTYMFFLLKVRELVLDPRLSIALPVLFYVWFNVIYSILSFPLGMVSDKIGRVPVLISGYSIFGLVCLGFVWCRSLMSLVLLFGLYGFTFAAIEGQERALVSDMSAGEVRATVLGTFHTSVGLATLPASLIAGFLWQYFRPELAFVYGAAMGGLSTLLLLFFAFKYGYSSAGQIQREDDKE</sequence>
<keyword evidence="2 4" id="KW-1133">Transmembrane helix</keyword>
<evidence type="ECO:0000256" key="2">
    <source>
        <dbReference type="ARBA" id="ARBA00022989"/>
    </source>
</evidence>
<feature type="transmembrane region" description="Helical" evidence="4">
    <location>
        <begin position="258"/>
        <end position="278"/>
    </location>
</feature>
<feature type="transmembrane region" description="Helical" evidence="4">
    <location>
        <begin position="313"/>
        <end position="330"/>
    </location>
</feature>
<feature type="transmembrane region" description="Helical" evidence="4">
    <location>
        <begin position="290"/>
        <end position="308"/>
    </location>
</feature>
<feature type="transmembrane region" description="Helical" evidence="4">
    <location>
        <begin position="26"/>
        <end position="44"/>
    </location>
</feature>
<feature type="transmembrane region" description="Helical" evidence="4">
    <location>
        <begin position="350"/>
        <end position="373"/>
    </location>
</feature>
<dbReference type="EMBL" id="SOJK01000276">
    <property type="protein sequence ID" value="TET43324.1"/>
    <property type="molecule type" value="Genomic_DNA"/>
</dbReference>
<dbReference type="InterPro" id="IPR011701">
    <property type="entry name" value="MFS"/>
</dbReference>
<reference evidence="6 7" key="1">
    <citation type="submission" date="2019-03" db="EMBL/GenBank/DDBJ databases">
        <title>Metabolic potential of uncultured bacteria and archaea associated with petroleum seepage in deep-sea sediments.</title>
        <authorList>
            <person name="Dong X."/>
            <person name="Hubert C."/>
        </authorList>
    </citation>
    <scope>NUCLEOTIDE SEQUENCE [LARGE SCALE GENOMIC DNA]</scope>
    <source>
        <strain evidence="6">E29_bin78</strain>
    </source>
</reference>
<dbReference type="PROSITE" id="PS50850">
    <property type="entry name" value="MFS"/>
    <property type="match status" value="1"/>
</dbReference>
<feature type="transmembrane region" description="Helical" evidence="4">
    <location>
        <begin position="226"/>
        <end position="246"/>
    </location>
</feature>
<name>A0A523ULB3_UNCAE</name>
<dbReference type="InterPro" id="IPR036259">
    <property type="entry name" value="MFS_trans_sf"/>
</dbReference>
<dbReference type="PANTHER" id="PTHR23518">
    <property type="entry name" value="C-METHYLTRANSFERASE"/>
    <property type="match status" value="1"/>
</dbReference>
<dbReference type="Pfam" id="PF07690">
    <property type="entry name" value="MFS_1"/>
    <property type="match status" value="2"/>
</dbReference>
<keyword evidence="1 4" id="KW-0812">Transmembrane</keyword>
<dbReference type="GO" id="GO:0022857">
    <property type="term" value="F:transmembrane transporter activity"/>
    <property type="evidence" value="ECO:0007669"/>
    <property type="project" value="InterPro"/>
</dbReference>
<dbReference type="PANTHER" id="PTHR23518:SF2">
    <property type="entry name" value="MAJOR FACILITATOR SUPERFAMILY TRANSPORTER"/>
    <property type="match status" value="1"/>
</dbReference>
<feature type="transmembrane region" description="Helical" evidence="4">
    <location>
        <begin position="93"/>
        <end position="114"/>
    </location>
</feature>
<feature type="transmembrane region" description="Helical" evidence="4">
    <location>
        <begin position="183"/>
        <end position="201"/>
    </location>
</feature>
<gene>
    <name evidence="6" type="ORF">E3J59_06580</name>
</gene>
<feature type="domain" description="Major facilitator superfamily (MFS) profile" evidence="5">
    <location>
        <begin position="26"/>
        <end position="404"/>
    </location>
</feature>
<dbReference type="Proteomes" id="UP000320679">
    <property type="component" value="Unassembled WGS sequence"/>
</dbReference>
<dbReference type="Gene3D" id="1.20.1250.20">
    <property type="entry name" value="MFS general substrate transporter like domains"/>
    <property type="match status" value="2"/>
</dbReference>
<dbReference type="InterPro" id="IPR020846">
    <property type="entry name" value="MFS_dom"/>
</dbReference>
<protein>
    <submittedName>
        <fullName evidence="6">MFS transporter</fullName>
    </submittedName>
</protein>
<dbReference type="AlphaFoldDB" id="A0A523ULB3"/>
<dbReference type="SUPFAM" id="SSF103473">
    <property type="entry name" value="MFS general substrate transporter"/>
    <property type="match status" value="1"/>
</dbReference>
<evidence type="ECO:0000256" key="3">
    <source>
        <dbReference type="ARBA" id="ARBA00023136"/>
    </source>
</evidence>
<evidence type="ECO:0000259" key="5">
    <source>
        <dbReference type="PROSITE" id="PS50850"/>
    </source>
</evidence>
<proteinExistence type="predicted"/>
<evidence type="ECO:0000256" key="1">
    <source>
        <dbReference type="ARBA" id="ARBA00022692"/>
    </source>
</evidence>
<keyword evidence="3 4" id="KW-0472">Membrane</keyword>
<feature type="transmembrane region" description="Helical" evidence="4">
    <location>
        <begin position="159"/>
        <end position="176"/>
    </location>
</feature>
<organism evidence="6 7">
    <name type="scientific">Aerophobetes bacterium</name>
    <dbReference type="NCBI Taxonomy" id="2030807"/>
    <lineage>
        <taxon>Bacteria</taxon>
        <taxon>Candidatus Aerophobota</taxon>
    </lineage>
</organism>
<accession>A0A523ULB3</accession>